<reference evidence="9" key="1">
    <citation type="submission" date="2025-08" db="UniProtKB">
        <authorList>
            <consortium name="RefSeq"/>
        </authorList>
    </citation>
    <scope>IDENTIFICATION</scope>
</reference>
<feature type="region of interest" description="Disordered" evidence="6">
    <location>
        <begin position="260"/>
        <end position="367"/>
    </location>
</feature>
<dbReference type="SMART" id="SM00220">
    <property type="entry name" value="S_TKc"/>
    <property type="match status" value="1"/>
</dbReference>
<dbReference type="SUPFAM" id="SSF56112">
    <property type="entry name" value="Protein kinase-like (PK-like)"/>
    <property type="match status" value="1"/>
</dbReference>
<dbReference type="PANTHER" id="PTHR24342">
    <property type="entry name" value="SERINE/THREONINE-PROTEIN KINASE 17"/>
    <property type="match status" value="1"/>
</dbReference>
<evidence type="ECO:0000256" key="3">
    <source>
        <dbReference type="ARBA" id="ARBA00022741"/>
    </source>
</evidence>
<dbReference type="PANTHER" id="PTHR24342:SF20">
    <property type="entry name" value="MYOSIN LIGHT CHAIN KINASE, SMOOTH MUSCLE"/>
    <property type="match status" value="1"/>
</dbReference>
<gene>
    <name evidence="9" type="primary">LOC103517343</name>
</gene>
<feature type="compositionally biased region" description="Basic and acidic residues" evidence="6">
    <location>
        <begin position="279"/>
        <end position="326"/>
    </location>
</feature>
<evidence type="ECO:0000313" key="8">
    <source>
        <dbReference type="Proteomes" id="UP000079169"/>
    </source>
</evidence>
<organism evidence="8 9">
    <name type="scientific">Diaphorina citri</name>
    <name type="common">Asian citrus psyllid</name>
    <dbReference type="NCBI Taxonomy" id="121845"/>
    <lineage>
        <taxon>Eukaryota</taxon>
        <taxon>Metazoa</taxon>
        <taxon>Ecdysozoa</taxon>
        <taxon>Arthropoda</taxon>
        <taxon>Hexapoda</taxon>
        <taxon>Insecta</taxon>
        <taxon>Pterygota</taxon>
        <taxon>Neoptera</taxon>
        <taxon>Paraneoptera</taxon>
        <taxon>Hemiptera</taxon>
        <taxon>Sternorrhyncha</taxon>
        <taxon>Psylloidea</taxon>
        <taxon>Psyllidae</taxon>
        <taxon>Diaphorininae</taxon>
        <taxon>Diaphorina</taxon>
    </lineage>
</organism>
<dbReference type="InterPro" id="IPR008271">
    <property type="entry name" value="Ser/Thr_kinase_AS"/>
</dbReference>
<dbReference type="PaxDb" id="121845-A0A1S3DEY4"/>
<dbReference type="InterPro" id="IPR000719">
    <property type="entry name" value="Prot_kinase_dom"/>
</dbReference>
<evidence type="ECO:0000313" key="9">
    <source>
        <dbReference type="RefSeq" id="XP_008480592.1"/>
    </source>
</evidence>
<dbReference type="OMA" id="FFESEMM"/>
<evidence type="ECO:0000259" key="7">
    <source>
        <dbReference type="PROSITE" id="PS50011"/>
    </source>
</evidence>
<dbReference type="RefSeq" id="XP_008480592.1">
    <property type="nucleotide sequence ID" value="XM_008482370.2"/>
</dbReference>
<feature type="compositionally biased region" description="Polar residues" evidence="6">
    <location>
        <begin position="328"/>
        <end position="347"/>
    </location>
</feature>
<evidence type="ECO:0000256" key="1">
    <source>
        <dbReference type="ARBA" id="ARBA00022527"/>
    </source>
</evidence>
<dbReference type="GO" id="GO:0005524">
    <property type="term" value="F:ATP binding"/>
    <property type="evidence" value="ECO:0007669"/>
    <property type="project" value="UniProtKB-KW"/>
</dbReference>
<dbReference type="GeneID" id="103517343"/>
<sequence length="482" mass="54675">MTLAAKFVGIAKRNDRRNVEREVEIMRELQHPRLIQIYDAFESSNVMCVVLELIEGGELFERVIDDDFVLTEKAVAIFMRQICEGVEFIHSKNVLHLDMKPENILCLTKTGNRIKIIDFGLARKFDPEKKLQVLFGTPEFVAPEVVNFDAIGFGTDMWSVGVICYVLLSGLSPFMGETDVQTMANVTIAQYDFDDECFNEISDDAKDFIRKLLLKDREARMTAAQCLQHPWLSRHPTPDPNLANSKDNIKECLERWSPEKQLPTLNTKKNLKQNSPPSSEKKLKLDISVAEDVKENAPPNAEKRLKHELQHTPDDVTGEKKMKLDKPTSPTQNKTSQHISSELSTTVIDKKSKLHPPPTPDVESTTKAENSAEFLAAIMELWAIEFNSCHQTHDCGSGGESQMAKIMALNGAFSKLWVFSSLKNKRMTAEVAENHKWLRDAQEKVKLSKTKLKRYVIKKRWIRAVNMILALHRMGAKIGCLG</sequence>
<dbReference type="Gene3D" id="1.10.510.10">
    <property type="entry name" value="Transferase(Phosphotransferase) domain 1"/>
    <property type="match status" value="1"/>
</dbReference>
<accession>A0A1S3DEY4</accession>
<evidence type="ECO:0000256" key="4">
    <source>
        <dbReference type="ARBA" id="ARBA00022777"/>
    </source>
</evidence>
<dbReference type="FunFam" id="1.10.510.10:FF:000594">
    <property type="entry name" value="Myosin light chain kinase isoform-III"/>
    <property type="match status" value="1"/>
</dbReference>
<dbReference type="Proteomes" id="UP000079169">
    <property type="component" value="Unplaced"/>
</dbReference>
<dbReference type="AlphaFoldDB" id="A0A1S3DEY4"/>
<dbReference type="GO" id="GO:0043065">
    <property type="term" value="P:positive regulation of apoptotic process"/>
    <property type="evidence" value="ECO:0007669"/>
    <property type="project" value="TreeGrafter"/>
</dbReference>
<dbReference type="InterPro" id="IPR011009">
    <property type="entry name" value="Kinase-like_dom_sf"/>
</dbReference>
<dbReference type="PROSITE" id="PS00108">
    <property type="entry name" value="PROTEIN_KINASE_ST"/>
    <property type="match status" value="1"/>
</dbReference>
<name>A0A1S3DEY4_DIACI</name>
<evidence type="ECO:0000256" key="2">
    <source>
        <dbReference type="ARBA" id="ARBA00022679"/>
    </source>
</evidence>
<dbReference type="Gene3D" id="3.30.200.20">
    <property type="entry name" value="Phosphorylase Kinase, domain 1"/>
    <property type="match status" value="1"/>
</dbReference>
<dbReference type="KEGG" id="dci:103517343"/>
<dbReference type="GO" id="GO:0005634">
    <property type="term" value="C:nucleus"/>
    <property type="evidence" value="ECO:0007669"/>
    <property type="project" value="TreeGrafter"/>
</dbReference>
<dbReference type="Pfam" id="PF00069">
    <property type="entry name" value="Pkinase"/>
    <property type="match status" value="1"/>
</dbReference>
<keyword evidence="3" id="KW-0547">Nucleotide-binding</keyword>
<dbReference type="STRING" id="121845.A0A1S3DEY4"/>
<keyword evidence="1" id="KW-0723">Serine/threonine-protein kinase</keyword>
<evidence type="ECO:0000256" key="5">
    <source>
        <dbReference type="ARBA" id="ARBA00022840"/>
    </source>
</evidence>
<keyword evidence="4 9" id="KW-0418">Kinase</keyword>
<dbReference type="PROSITE" id="PS50011">
    <property type="entry name" value="PROTEIN_KINASE_DOM"/>
    <property type="match status" value="1"/>
</dbReference>
<keyword evidence="2" id="KW-0808">Transferase</keyword>
<proteinExistence type="predicted"/>
<evidence type="ECO:0000256" key="6">
    <source>
        <dbReference type="SAM" id="MobiDB-lite"/>
    </source>
</evidence>
<dbReference type="GO" id="GO:0004674">
    <property type="term" value="F:protein serine/threonine kinase activity"/>
    <property type="evidence" value="ECO:0007669"/>
    <property type="project" value="UniProtKB-KW"/>
</dbReference>
<keyword evidence="8" id="KW-1185">Reference proteome</keyword>
<dbReference type="GO" id="GO:0035556">
    <property type="term" value="P:intracellular signal transduction"/>
    <property type="evidence" value="ECO:0007669"/>
    <property type="project" value="TreeGrafter"/>
</dbReference>
<keyword evidence="5" id="KW-0067">ATP-binding</keyword>
<feature type="compositionally biased region" description="Polar residues" evidence="6">
    <location>
        <begin position="263"/>
        <end position="278"/>
    </location>
</feature>
<dbReference type="CDD" id="cd14103">
    <property type="entry name" value="STKc_MLCK"/>
    <property type="match status" value="1"/>
</dbReference>
<protein>
    <submittedName>
        <fullName evidence="9">Myosin light chain kinase, smooth muscle</fullName>
    </submittedName>
</protein>
<feature type="domain" description="Protein kinase" evidence="7">
    <location>
        <begin position="1"/>
        <end position="232"/>
    </location>
</feature>